<name>A0AAU2JKY2_9ACTN</name>
<dbReference type="EMBL" id="CP108264">
    <property type="protein sequence ID" value="WTU72621.1"/>
    <property type="molecule type" value="Genomic_DNA"/>
</dbReference>
<organism evidence="1">
    <name type="scientific">Streptomyces sp. NBC_00049</name>
    <dbReference type="NCBI Taxonomy" id="2903617"/>
    <lineage>
        <taxon>Bacteria</taxon>
        <taxon>Bacillati</taxon>
        <taxon>Actinomycetota</taxon>
        <taxon>Actinomycetes</taxon>
        <taxon>Kitasatosporales</taxon>
        <taxon>Streptomycetaceae</taxon>
        <taxon>Streptomyces</taxon>
    </lineage>
</organism>
<gene>
    <name evidence="1" type="ORF">OG327_04280</name>
</gene>
<evidence type="ECO:0000313" key="1">
    <source>
        <dbReference type="EMBL" id="WTU72621.1"/>
    </source>
</evidence>
<reference evidence="1" key="1">
    <citation type="submission" date="2022-10" db="EMBL/GenBank/DDBJ databases">
        <title>The complete genomes of actinobacterial strains from the NBC collection.</title>
        <authorList>
            <person name="Joergensen T.S."/>
            <person name="Alvarez Arevalo M."/>
            <person name="Sterndorff E.B."/>
            <person name="Faurdal D."/>
            <person name="Vuksanovic O."/>
            <person name="Mourched A.-S."/>
            <person name="Charusanti P."/>
            <person name="Shaw S."/>
            <person name="Blin K."/>
            <person name="Weber T."/>
        </authorList>
    </citation>
    <scope>NUCLEOTIDE SEQUENCE</scope>
    <source>
        <strain evidence="1">NBC_00049</strain>
    </source>
</reference>
<accession>A0AAU2JKY2</accession>
<sequence length="103" mass="11629">MDESELAGDPARCVELTVPEWREDTITVSTLRLTPADVVRLRLESDLVMSEIRGEVMRAELAWKQQLGRWYDEGRAAVESREPDVALLARVLEGLRRAALVPV</sequence>
<dbReference type="AlphaFoldDB" id="A0AAU2JKY2"/>
<proteinExistence type="predicted"/>
<protein>
    <submittedName>
        <fullName evidence="1">Uncharacterized protein</fullName>
    </submittedName>
</protein>